<proteinExistence type="predicted"/>
<sequence>MMEDSMEYKLMLTKEKLPGKDSMMQWTKGLGDFLMNVLAAQWRAFTSAPLLTALIFFVIVTISENIGPLLPHRNTRIPSVELNVETSSSFSFLIPIHFYQRAPD</sequence>
<dbReference type="EMBL" id="OV725077">
    <property type="protein sequence ID" value="CAH1392304.1"/>
    <property type="molecule type" value="Genomic_DNA"/>
</dbReference>
<keyword evidence="3" id="KW-1185">Reference proteome</keyword>
<dbReference type="Proteomes" id="UP001152798">
    <property type="component" value="Chromosome 1"/>
</dbReference>
<dbReference type="AlphaFoldDB" id="A0A9P0E1V6"/>
<evidence type="ECO:0000313" key="3">
    <source>
        <dbReference type="Proteomes" id="UP001152798"/>
    </source>
</evidence>
<protein>
    <submittedName>
        <fullName evidence="2">Uncharacterized protein</fullName>
    </submittedName>
</protein>
<dbReference type="OrthoDB" id="6623051at2759"/>
<evidence type="ECO:0000256" key="1">
    <source>
        <dbReference type="SAM" id="Phobius"/>
    </source>
</evidence>
<gene>
    <name evidence="2" type="ORF">NEZAVI_LOCUS3154</name>
</gene>
<feature type="transmembrane region" description="Helical" evidence="1">
    <location>
        <begin position="42"/>
        <end position="63"/>
    </location>
</feature>
<keyword evidence="1" id="KW-0472">Membrane</keyword>
<organism evidence="2 3">
    <name type="scientific">Nezara viridula</name>
    <name type="common">Southern green stink bug</name>
    <name type="synonym">Cimex viridulus</name>
    <dbReference type="NCBI Taxonomy" id="85310"/>
    <lineage>
        <taxon>Eukaryota</taxon>
        <taxon>Metazoa</taxon>
        <taxon>Ecdysozoa</taxon>
        <taxon>Arthropoda</taxon>
        <taxon>Hexapoda</taxon>
        <taxon>Insecta</taxon>
        <taxon>Pterygota</taxon>
        <taxon>Neoptera</taxon>
        <taxon>Paraneoptera</taxon>
        <taxon>Hemiptera</taxon>
        <taxon>Heteroptera</taxon>
        <taxon>Panheteroptera</taxon>
        <taxon>Pentatomomorpha</taxon>
        <taxon>Pentatomoidea</taxon>
        <taxon>Pentatomidae</taxon>
        <taxon>Pentatominae</taxon>
        <taxon>Nezara</taxon>
    </lineage>
</organism>
<keyword evidence="1" id="KW-0812">Transmembrane</keyword>
<reference evidence="2" key="1">
    <citation type="submission" date="2022-01" db="EMBL/GenBank/DDBJ databases">
        <authorList>
            <person name="King R."/>
        </authorList>
    </citation>
    <scope>NUCLEOTIDE SEQUENCE</scope>
</reference>
<name>A0A9P0E1V6_NEZVI</name>
<keyword evidence="1" id="KW-1133">Transmembrane helix</keyword>
<evidence type="ECO:0000313" key="2">
    <source>
        <dbReference type="EMBL" id="CAH1392304.1"/>
    </source>
</evidence>
<accession>A0A9P0E1V6</accession>